<dbReference type="EMBL" id="JAULSW010000001">
    <property type="protein sequence ID" value="KAK3394791.1"/>
    <property type="molecule type" value="Genomic_DNA"/>
</dbReference>
<feature type="compositionally biased region" description="Polar residues" evidence="1">
    <location>
        <begin position="134"/>
        <end position="149"/>
    </location>
</feature>
<comment type="caution">
    <text evidence="2">The sequence shown here is derived from an EMBL/GenBank/DDBJ whole genome shotgun (WGS) entry which is preliminary data.</text>
</comment>
<feature type="compositionally biased region" description="Polar residues" evidence="1">
    <location>
        <begin position="287"/>
        <end position="301"/>
    </location>
</feature>
<feature type="compositionally biased region" description="Basic and acidic residues" evidence="1">
    <location>
        <begin position="178"/>
        <end position="207"/>
    </location>
</feature>
<gene>
    <name evidence="2" type="ORF">B0H63DRAFT_461948</name>
</gene>
<sequence>MSGGGSRGAHYVFVDEQPDPFYKSKPPKSHPPQSSSHHKSKPPKPPKPSKPPKPPKPPNYSEQPPLNDELSGRFDNLSLSEDVDYGRYPSQSANSISSSKYTLRPPATQESDLGYGDDGQSYNAVAADWYPPDHSTQPVAISRSRQTPSDLDYEIDSYPDEQSAYSHGRHLKSPYSSKSRDPRPEYREDRSLPKEDPRSSRLRRSDFPEDSLDQSPYAMSSGTTGGSKSGCSEYDIPGEDASATGSRRSAYSDDAYRFSSKEPRSSKGSRRGFEGSYPLAEDVAFPSDSQAYSRRSQLSDTRLSDGQHLDYAGDPPASAEYYYDTPKGGGSYISGSTRSISRRSTAYDGYYSSPPARDTRSTYSSYSSYPSDGYSGARDRSHSKSGGVSYTAVIDEGLPPLAPPAFKASAKSHPKTSQPIKLLFYNKKTEGFRGSCSPGNLISREFVSYLKRDDDMIRFPDDEEETAKTCLGERCSAMATIVLSYKELGDDDLPTGGRGDAITFYVCRGMREDVHLRKKHNTF</sequence>
<dbReference type="AlphaFoldDB" id="A0AAE0U8E4"/>
<feature type="compositionally biased region" description="Pro residues" evidence="1">
    <location>
        <begin position="45"/>
        <end position="58"/>
    </location>
</feature>
<accession>A0AAE0U8E4</accession>
<feature type="compositionally biased region" description="Polar residues" evidence="1">
    <location>
        <begin position="89"/>
        <end position="101"/>
    </location>
</feature>
<reference evidence="2" key="2">
    <citation type="submission" date="2023-06" db="EMBL/GenBank/DDBJ databases">
        <authorList>
            <consortium name="Lawrence Berkeley National Laboratory"/>
            <person name="Haridas S."/>
            <person name="Hensen N."/>
            <person name="Bonometti L."/>
            <person name="Westerberg I."/>
            <person name="Brannstrom I.O."/>
            <person name="Guillou S."/>
            <person name="Cros-Aarteil S."/>
            <person name="Calhoun S."/>
            <person name="Kuo A."/>
            <person name="Mondo S."/>
            <person name="Pangilinan J."/>
            <person name="Riley R."/>
            <person name="LaButti K."/>
            <person name="Andreopoulos B."/>
            <person name="Lipzen A."/>
            <person name="Chen C."/>
            <person name="Yanf M."/>
            <person name="Daum C."/>
            <person name="Ng V."/>
            <person name="Clum A."/>
            <person name="Steindorff A."/>
            <person name="Ohm R."/>
            <person name="Martin F."/>
            <person name="Silar P."/>
            <person name="Natvig D."/>
            <person name="Lalanne C."/>
            <person name="Gautier V."/>
            <person name="Ament-velasquez S.L."/>
            <person name="Kruys A."/>
            <person name="Hutchinson M.I."/>
            <person name="Powell A.J."/>
            <person name="Barry K."/>
            <person name="Miller A.N."/>
            <person name="Grigoriev I.V."/>
            <person name="Debuchy R."/>
            <person name="Gladieux P."/>
            <person name="Thoren M.H."/>
            <person name="Johannesson H."/>
        </authorList>
    </citation>
    <scope>NUCLEOTIDE SEQUENCE</scope>
    <source>
        <strain evidence="2">CBS 232.78</strain>
    </source>
</reference>
<proteinExistence type="predicted"/>
<keyword evidence="3" id="KW-1185">Reference proteome</keyword>
<name>A0AAE0U8E4_9PEZI</name>
<feature type="compositionally biased region" description="Low complexity" evidence="1">
    <location>
        <begin position="361"/>
        <end position="376"/>
    </location>
</feature>
<dbReference type="Proteomes" id="UP001285441">
    <property type="component" value="Unassembled WGS sequence"/>
</dbReference>
<evidence type="ECO:0000256" key="1">
    <source>
        <dbReference type="SAM" id="MobiDB-lite"/>
    </source>
</evidence>
<evidence type="ECO:0000313" key="2">
    <source>
        <dbReference type="EMBL" id="KAK3394791.1"/>
    </source>
</evidence>
<evidence type="ECO:0000313" key="3">
    <source>
        <dbReference type="Proteomes" id="UP001285441"/>
    </source>
</evidence>
<feature type="compositionally biased region" description="Basic and acidic residues" evidence="1">
    <location>
        <begin position="250"/>
        <end position="265"/>
    </location>
</feature>
<protein>
    <submittedName>
        <fullName evidence="2">Uncharacterized protein</fullName>
    </submittedName>
</protein>
<feature type="region of interest" description="Disordered" evidence="1">
    <location>
        <begin position="1"/>
        <end position="386"/>
    </location>
</feature>
<feature type="compositionally biased region" description="Low complexity" evidence="1">
    <location>
        <begin position="333"/>
        <end position="344"/>
    </location>
</feature>
<organism evidence="2 3">
    <name type="scientific">Podospora didyma</name>
    <dbReference type="NCBI Taxonomy" id="330526"/>
    <lineage>
        <taxon>Eukaryota</taxon>
        <taxon>Fungi</taxon>
        <taxon>Dikarya</taxon>
        <taxon>Ascomycota</taxon>
        <taxon>Pezizomycotina</taxon>
        <taxon>Sordariomycetes</taxon>
        <taxon>Sordariomycetidae</taxon>
        <taxon>Sordariales</taxon>
        <taxon>Podosporaceae</taxon>
        <taxon>Podospora</taxon>
    </lineage>
</organism>
<reference evidence="2" key="1">
    <citation type="journal article" date="2023" name="Mol. Phylogenet. Evol.">
        <title>Genome-scale phylogeny and comparative genomics of the fungal order Sordariales.</title>
        <authorList>
            <person name="Hensen N."/>
            <person name="Bonometti L."/>
            <person name="Westerberg I."/>
            <person name="Brannstrom I.O."/>
            <person name="Guillou S."/>
            <person name="Cros-Aarteil S."/>
            <person name="Calhoun S."/>
            <person name="Haridas S."/>
            <person name="Kuo A."/>
            <person name="Mondo S."/>
            <person name="Pangilinan J."/>
            <person name="Riley R."/>
            <person name="LaButti K."/>
            <person name="Andreopoulos B."/>
            <person name="Lipzen A."/>
            <person name="Chen C."/>
            <person name="Yan M."/>
            <person name="Daum C."/>
            <person name="Ng V."/>
            <person name="Clum A."/>
            <person name="Steindorff A."/>
            <person name="Ohm R.A."/>
            <person name="Martin F."/>
            <person name="Silar P."/>
            <person name="Natvig D.O."/>
            <person name="Lalanne C."/>
            <person name="Gautier V."/>
            <person name="Ament-Velasquez S.L."/>
            <person name="Kruys A."/>
            <person name="Hutchinson M.I."/>
            <person name="Powell A.J."/>
            <person name="Barry K."/>
            <person name="Miller A.N."/>
            <person name="Grigoriev I.V."/>
            <person name="Debuchy R."/>
            <person name="Gladieux P."/>
            <person name="Hiltunen Thoren M."/>
            <person name="Johannesson H."/>
        </authorList>
    </citation>
    <scope>NUCLEOTIDE SEQUENCE</scope>
    <source>
        <strain evidence="2">CBS 232.78</strain>
    </source>
</reference>